<comment type="caution">
    <text evidence="1">The sequence shown here is derived from an EMBL/GenBank/DDBJ whole genome shotgun (WGS) entry which is preliminary data.</text>
</comment>
<dbReference type="Proteomes" id="UP001286313">
    <property type="component" value="Unassembled WGS sequence"/>
</dbReference>
<accession>A0AAE1K5W0</accession>
<evidence type="ECO:0000313" key="1">
    <source>
        <dbReference type="EMBL" id="KAK3863485.1"/>
    </source>
</evidence>
<dbReference type="AlphaFoldDB" id="A0AAE1K5W0"/>
<sequence length="105" mass="11860">MCEVNEFWVWPPMRSKISYKFGKHIKGRSGLRDTAGGLDRKGPLIKANNFILSYRARNQCVFRTVPPENETGAVSAHLLFYPQPGVNPAEGLISRLKKMSPQPFL</sequence>
<protein>
    <submittedName>
        <fullName evidence="1">Uncharacterized protein</fullName>
    </submittedName>
</protein>
<reference evidence="1" key="1">
    <citation type="submission" date="2023-10" db="EMBL/GenBank/DDBJ databases">
        <title>Genome assemblies of two species of porcelain crab, Petrolisthes cinctipes and Petrolisthes manimaculis (Anomura: Porcellanidae).</title>
        <authorList>
            <person name="Angst P."/>
        </authorList>
    </citation>
    <scope>NUCLEOTIDE SEQUENCE</scope>
    <source>
        <strain evidence="1">PB745_01</strain>
        <tissue evidence="1">Gill</tissue>
    </source>
</reference>
<evidence type="ECO:0000313" key="2">
    <source>
        <dbReference type="Proteomes" id="UP001286313"/>
    </source>
</evidence>
<proteinExistence type="predicted"/>
<organism evidence="1 2">
    <name type="scientific">Petrolisthes cinctipes</name>
    <name type="common">Flat porcelain crab</name>
    <dbReference type="NCBI Taxonomy" id="88211"/>
    <lineage>
        <taxon>Eukaryota</taxon>
        <taxon>Metazoa</taxon>
        <taxon>Ecdysozoa</taxon>
        <taxon>Arthropoda</taxon>
        <taxon>Crustacea</taxon>
        <taxon>Multicrustacea</taxon>
        <taxon>Malacostraca</taxon>
        <taxon>Eumalacostraca</taxon>
        <taxon>Eucarida</taxon>
        <taxon>Decapoda</taxon>
        <taxon>Pleocyemata</taxon>
        <taxon>Anomura</taxon>
        <taxon>Galatheoidea</taxon>
        <taxon>Porcellanidae</taxon>
        <taxon>Petrolisthes</taxon>
    </lineage>
</organism>
<name>A0AAE1K5W0_PETCI</name>
<keyword evidence="2" id="KW-1185">Reference proteome</keyword>
<dbReference type="EMBL" id="JAWQEG010004002">
    <property type="protein sequence ID" value="KAK3863485.1"/>
    <property type="molecule type" value="Genomic_DNA"/>
</dbReference>
<gene>
    <name evidence="1" type="ORF">Pcinc_030741</name>
</gene>